<gene>
    <name evidence="2" type="ORF">F8144_41595</name>
</gene>
<evidence type="ECO:0008006" key="4">
    <source>
        <dbReference type="Google" id="ProtNLM"/>
    </source>
</evidence>
<dbReference type="Proteomes" id="UP000442990">
    <property type="component" value="Unassembled WGS sequence"/>
</dbReference>
<dbReference type="AlphaFoldDB" id="A0A7J5D4Y7"/>
<comment type="caution">
    <text evidence="2">The sequence shown here is derived from an EMBL/GenBank/DDBJ whole genome shotgun (WGS) entry which is preliminary data.</text>
</comment>
<sequence length="107" mass="12423">MSRKGKAWGPVRRPRRLRAAYDRYDGVRQMLVALDLATGKLYYRIRPRKRWREILDLLKALRARWPGQKLYVVLDNLSPHKHAKERSAPGRPTTTSSWSSCPPTDPG</sequence>
<evidence type="ECO:0000256" key="1">
    <source>
        <dbReference type="SAM" id="MobiDB-lite"/>
    </source>
</evidence>
<dbReference type="RefSeq" id="WP_151474613.1">
    <property type="nucleotide sequence ID" value="NZ_WBKG01000060.1"/>
</dbReference>
<accession>A0A7J5D4Y7</accession>
<feature type="region of interest" description="Disordered" evidence="1">
    <location>
        <begin position="81"/>
        <end position="107"/>
    </location>
</feature>
<feature type="compositionally biased region" description="Low complexity" evidence="1">
    <location>
        <begin position="92"/>
        <end position="107"/>
    </location>
</feature>
<keyword evidence="3" id="KW-1185">Reference proteome</keyword>
<name>A0A7J5D4Y7_9ACTN</name>
<dbReference type="EMBL" id="WBKG01000060">
    <property type="protein sequence ID" value="KAB1977570.1"/>
    <property type="molecule type" value="Genomic_DNA"/>
</dbReference>
<reference evidence="2 3" key="1">
    <citation type="submission" date="2019-09" db="EMBL/GenBank/DDBJ databases">
        <title>Isolation and identification of active actinomycetes.</title>
        <authorList>
            <person name="Yu Z."/>
            <person name="Han C."/>
            <person name="Yu B."/>
        </authorList>
    </citation>
    <scope>NUCLEOTIDE SEQUENCE [LARGE SCALE GENOMIC DNA]</scope>
    <source>
        <strain evidence="2 3">NEAU-H2</strain>
    </source>
</reference>
<protein>
    <recommendedName>
        <fullName evidence="4">Tc1-like transposase DDE domain-containing protein</fullName>
    </recommendedName>
</protein>
<proteinExistence type="predicted"/>
<evidence type="ECO:0000313" key="3">
    <source>
        <dbReference type="Proteomes" id="UP000442990"/>
    </source>
</evidence>
<evidence type="ECO:0000313" key="2">
    <source>
        <dbReference type="EMBL" id="KAB1977570.1"/>
    </source>
</evidence>
<organism evidence="2 3">
    <name type="scientific">Streptomyces triticiradicis</name>
    <dbReference type="NCBI Taxonomy" id="2651189"/>
    <lineage>
        <taxon>Bacteria</taxon>
        <taxon>Bacillati</taxon>
        <taxon>Actinomycetota</taxon>
        <taxon>Actinomycetes</taxon>
        <taxon>Kitasatosporales</taxon>
        <taxon>Streptomycetaceae</taxon>
        <taxon>Streptomyces</taxon>
    </lineage>
</organism>